<organism evidence="7 8">
    <name type="scientific">Streptomyces zagrosensis</name>
    <dbReference type="NCBI Taxonomy" id="1042984"/>
    <lineage>
        <taxon>Bacteria</taxon>
        <taxon>Bacillati</taxon>
        <taxon>Actinomycetota</taxon>
        <taxon>Actinomycetes</taxon>
        <taxon>Kitasatosporales</taxon>
        <taxon>Streptomycetaceae</taxon>
        <taxon>Streptomyces</taxon>
    </lineage>
</organism>
<comment type="subcellular location">
    <subcellularLocation>
        <location evidence="1">Membrane</location>
        <topology evidence="1">Multi-pass membrane protein</topology>
    </subcellularLocation>
</comment>
<feature type="transmembrane region" description="Helical" evidence="6">
    <location>
        <begin position="96"/>
        <end position="117"/>
    </location>
</feature>
<evidence type="ECO:0000313" key="8">
    <source>
        <dbReference type="Proteomes" id="UP000588098"/>
    </source>
</evidence>
<protein>
    <submittedName>
        <fullName evidence="7">Putative membrane protein YhhN</fullName>
    </submittedName>
</protein>
<dbReference type="GO" id="GO:0016787">
    <property type="term" value="F:hydrolase activity"/>
    <property type="evidence" value="ECO:0007669"/>
    <property type="project" value="TreeGrafter"/>
</dbReference>
<keyword evidence="5 6" id="KW-0472">Membrane</keyword>
<accession>A0A7W9UWA8</accession>
<proteinExistence type="inferred from homology"/>
<evidence type="ECO:0000256" key="6">
    <source>
        <dbReference type="SAM" id="Phobius"/>
    </source>
</evidence>
<comment type="caution">
    <text evidence="7">The sequence shown here is derived from an EMBL/GenBank/DDBJ whole genome shotgun (WGS) entry which is preliminary data.</text>
</comment>
<evidence type="ECO:0000256" key="1">
    <source>
        <dbReference type="ARBA" id="ARBA00004141"/>
    </source>
</evidence>
<dbReference type="Proteomes" id="UP000588098">
    <property type="component" value="Unassembled WGS sequence"/>
</dbReference>
<dbReference type="GO" id="GO:0016020">
    <property type="term" value="C:membrane"/>
    <property type="evidence" value="ECO:0007669"/>
    <property type="project" value="UniProtKB-SubCell"/>
</dbReference>
<dbReference type="InterPro" id="IPR012506">
    <property type="entry name" value="TMEM86B-like"/>
</dbReference>
<dbReference type="Pfam" id="PF07947">
    <property type="entry name" value="YhhN"/>
    <property type="match status" value="1"/>
</dbReference>
<dbReference type="RefSeq" id="WP_184568955.1">
    <property type="nucleotide sequence ID" value="NZ_JACHJL010000001.1"/>
</dbReference>
<name>A0A7W9UWA8_9ACTN</name>
<keyword evidence="8" id="KW-1185">Reference proteome</keyword>
<dbReference type="EMBL" id="JACHJL010000001">
    <property type="protein sequence ID" value="MBB5933705.1"/>
    <property type="molecule type" value="Genomic_DNA"/>
</dbReference>
<evidence type="ECO:0000256" key="2">
    <source>
        <dbReference type="ARBA" id="ARBA00007375"/>
    </source>
</evidence>
<dbReference type="PANTHER" id="PTHR31885:SF6">
    <property type="entry name" value="GH04784P"/>
    <property type="match status" value="1"/>
</dbReference>
<keyword evidence="4 6" id="KW-1133">Transmembrane helix</keyword>
<comment type="similarity">
    <text evidence="2">Belongs to the TMEM86 family.</text>
</comment>
<keyword evidence="3 6" id="KW-0812">Transmembrane</keyword>
<dbReference type="AlphaFoldDB" id="A0A7W9UWA8"/>
<evidence type="ECO:0000256" key="4">
    <source>
        <dbReference type="ARBA" id="ARBA00022989"/>
    </source>
</evidence>
<gene>
    <name evidence="7" type="ORF">FHS42_000723</name>
</gene>
<feature type="transmembrane region" description="Helical" evidence="6">
    <location>
        <begin position="20"/>
        <end position="42"/>
    </location>
</feature>
<dbReference type="PANTHER" id="PTHR31885">
    <property type="entry name" value="GH04784P"/>
    <property type="match status" value="1"/>
</dbReference>
<evidence type="ECO:0000256" key="5">
    <source>
        <dbReference type="ARBA" id="ARBA00023136"/>
    </source>
</evidence>
<evidence type="ECO:0000256" key="3">
    <source>
        <dbReference type="ARBA" id="ARBA00022692"/>
    </source>
</evidence>
<sequence>MSRDITSGERRAIRGDDERLARVVLLAFVLLAFVLLAAVHLLSLLAGVEPVEYATKPALMPVLAGCVVLRGGPRLLVVALFFGCGGDTLLQLGGDLIFLAGMGSFAAGHGCYLVLFARRGPVTAPRRTVTLIVIGYATAWLVTVAALWPDLESDLRVPVAVYSLLLTAMALGALRVGVVAGVGGALFLLSDTLIAAGLADWPELPVPQFWIMLTYLGAQVLLARGLLGNASGAGTLWGALPGTDETARGCEVVVDGRGVTDRDRHVGPVDRGR</sequence>
<feature type="transmembrane region" description="Helical" evidence="6">
    <location>
        <begin position="160"/>
        <end position="189"/>
    </location>
</feature>
<evidence type="ECO:0000313" key="7">
    <source>
        <dbReference type="EMBL" id="MBB5933705.1"/>
    </source>
</evidence>
<feature type="transmembrane region" description="Helical" evidence="6">
    <location>
        <begin position="129"/>
        <end position="148"/>
    </location>
</feature>
<reference evidence="7 8" key="1">
    <citation type="submission" date="2020-08" db="EMBL/GenBank/DDBJ databases">
        <title>Genomic Encyclopedia of Type Strains, Phase III (KMG-III): the genomes of soil and plant-associated and newly described type strains.</title>
        <authorList>
            <person name="Whitman W."/>
        </authorList>
    </citation>
    <scope>NUCLEOTIDE SEQUENCE [LARGE SCALE GENOMIC DNA]</scope>
    <source>
        <strain evidence="7 8">CECT 8305</strain>
    </source>
</reference>